<sequence>MSSTSSRSYGIPGSLVPHDHDHPISSLSRADARLQFPPSYVIVGVYRLCTDKNLYVPAWQKCKHGIVRGLAVGGIWSFFTFAIQRKFIELFLLNSPRVTGLSSETILGYKLPFNLATYATIVFLSSQVTAMLTFFLSRNIGIARTRAYDQTVASRGKGPEFWGPYVEEWDKPPVIQKRKGWGKVVGTVESIGAHWAGRFIVKRVLLLPFSFVPFLGLLITAYLKALGTAKYLHKPYFEAKKMTRDQVSTFIEERKWDYRAFGFAASLLEGLPIIGLAFTVSNRVGAAMWAHDLEKHQHDVANRKRLGPGSDIPMQDLSPRAKHD</sequence>
<keyword evidence="2" id="KW-1133">Transmembrane helix</keyword>
<dbReference type="PANTHER" id="PTHR34292:SF2">
    <property type="entry name" value="OUTER SPORE WALL PROTEIN LDS1"/>
    <property type="match status" value="1"/>
</dbReference>
<dbReference type="STRING" id="933084.A0A067PWI7"/>
<dbReference type="InterPro" id="IPR052786">
    <property type="entry name" value="Spore_wall_assembly"/>
</dbReference>
<keyword evidence="4" id="KW-1185">Reference proteome</keyword>
<dbReference type="HOGENOM" id="CLU_057756_0_0_1"/>
<dbReference type="OrthoDB" id="10012223at2759"/>
<accession>A0A067PWI7</accession>
<dbReference type="PANTHER" id="PTHR34292">
    <property type="entry name" value="OUTER SPORE WALL PROTEIN LDS1"/>
    <property type="match status" value="1"/>
</dbReference>
<name>A0A067PWI7_9AGAM</name>
<dbReference type="Proteomes" id="UP000027265">
    <property type="component" value="Unassembled WGS sequence"/>
</dbReference>
<dbReference type="AlphaFoldDB" id="A0A067PWI7"/>
<organism evidence="3 4">
    <name type="scientific">Jaapia argillacea MUCL 33604</name>
    <dbReference type="NCBI Taxonomy" id="933084"/>
    <lineage>
        <taxon>Eukaryota</taxon>
        <taxon>Fungi</taxon>
        <taxon>Dikarya</taxon>
        <taxon>Basidiomycota</taxon>
        <taxon>Agaricomycotina</taxon>
        <taxon>Agaricomycetes</taxon>
        <taxon>Agaricomycetidae</taxon>
        <taxon>Jaapiales</taxon>
        <taxon>Jaapiaceae</taxon>
        <taxon>Jaapia</taxon>
    </lineage>
</organism>
<evidence type="ECO:0000313" key="3">
    <source>
        <dbReference type="EMBL" id="KDQ58230.1"/>
    </source>
</evidence>
<evidence type="ECO:0000256" key="2">
    <source>
        <dbReference type="SAM" id="Phobius"/>
    </source>
</evidence>
<gene>
    <name evidence="3" type="ORF">JAAARDRAFT_35040</name>
</gene>
<feature type="region of interest" description="Disordered" evidence="1">
    <location>
        <begin position="300"/>
        <end position="324"/>
    </location>
</feature>
<reference evidence="4" key="1">
    <citation type="journal article" date="2014" name="Proc. Natl. Acad. Sci. U.S.A.">
        <title>Extensive sampling of basidiomycete genomes demonstrates inadequacy of the white-rot/brown-rot paradigm for wood decay fungi.</title>
        <authorList>
            <person name="Riley R."/>
            <person name="Salamov A.A."/>
            <person name="Brown D.W."/>
            <person name="Nagy L.G."/>
            <person name="Floudas D."/>
            <person name="Held B.W."/>
            <person name="Levasseur A."/>
            <person name="Lombard V."/>
            <person name="Morin E."/>
            <person name="Otillar R."/>
            <person name="Lindquist E.A."/>
            <person name="Sun H."/>
            <person name="LaButti K.M."/>
            <person name="Schmutz J."/>
            <person name="Jabbour D."/>
            <person name="Luo H."/>
            <person name="Baker S.E."/>
            <person name="Pisabarro A.G."/>
            <person name="Walton J.D."/>
            <person name="Blanchette R.A."/>
            <person name="Henrissat B."/>
            <person name="Martin F."/>
            <person name="Cullen D."/>
            <person name="Hibbett D.S."/>
            <person name="Grigoriev I.V."/>
        </authorList>
    </citation>
    <scope>NUCLEOTIDE SEQUENCE [LARGE SCALE GENOMIC DNA]</scope>
    <source>
        <strain evidence="4">MUCL 33604</strain>
    </source>
</reference>
<evidence type="ECO:0000256" key="1">
    <source>
        <dbReference type="SAM" id="MobiDB-lite"/>
    </source>
</evidence>
<dbReference type="InParanoid" id="A0A067PWI7"/>
<dbReference type="EMBL" id="KL197718">
    <property type="protein sequence ID" value="KDQ58230.1"/>
    <property type="molecule type" value="Genomic_DNA"/>
</dbReference>
<keyword evidence="2" id="KW-0472">Membrane</keyword>
<feature type="transmembrane region" description="Helical" evidence="2">
    <location>
        <begin position="115"/>
        <end position="136"/>
    </location>
</feature>
<proteinExistence type="predicted"/>
<feature type="transmembrane region" description="Helical" evidence="2">
    <location>
        <begin position="260"/>
        <end position="280"/>
    </location>
</feature>
<protein>
    <submittedName>
        <fullName evidence="3">Uncharacterized protein</fullName>
    </submittedName>
</protein>
<feature type="transmembrane region" description="Helical" evidence="2">
    <location>
        <begin position="65"/>
        <end position="83"/>
    </location>
</feature>
<feature type="transmembrane region" description="Helical" evidence="2">
    <location>
        <begin position="204"/>
        <end position="223"/>
    </location>
</feature>
<evidence type="ECO:0000313" key="4">
    <source>
        <dbReference type="Proteomes" id="UP000027265"/>
    </source>
</evidence>
<keyword evidence="2" id="KW-0812">Transmembrane</keyword>